<dbReference type="AlphaFoldDB" id="A0A7X4WF25"/>
<evidence type="ECO:0000313" key="2">
    <source>
        <dbReference type="Proteomes" id="UP000465712"/>
    </source>
</evidence>
<sequence length="162" mass="18417">YNMFHRSYTDGYFSIKFEGVVYITATKTRKDKNLSLDRVSVIHSYCQRDNLLHYSGAFVPSSDSVEAMIVYQNSNAVELIHTHDSRRFTRNPNATMFPRIEPIEYGTVELGYKIVESISDNESNLIIMEEHGEVFIGFNHSDCTSAQAIVEAISVLELPLVV</sequence>
<proteinExistence type="predicted"/>
<dbReference type="InterPro" id="IPR036409">
    <property type="entry name" value="Aldolase_II/adducin_N_sf"/>
</dbReference>
<dbReference type="EMBL" id="WXWW01000289">
    <property type="protein sequence ID" value="NAW67541.1"/>
    <property type="molecule type" value="Genomic_DNA"/>
</dbReference>
<organism evidence="1 2">
    <name type="scientific">Photobacterium halotolerans</name>
    <dbReference type="NCBI Taxonomy" id="265726"/>
    <lineage>
        <taxon>Bacteria</taxon>
        <taxon>Pseudomonadati</taxon>
        <taxon>Pseudomonadota</taxon>
        <taxon>Gammaproteobacteria</taxon>
        <taxon>Vibrionales</taxon>
        <taxon>Vibrionaceae</taxon>
        <taxon>Photobacterium</taxon>
    </lineage>
</organism>
<gene>
    <name evidence="1" type="ORF">CAG72_20345</name>
</gene>
<dbReference type="SUPFAM" id="SSF53639">
    <property type="entry name" value="AraD/HMP-PK domain-like"/>
    <property type="match status" value="1"/>
</dbReference>
<feature type="non-terminal residue" evidence="1">
    <location>
        <position position="1"/>
    </location>
</feature>
<dbReference type="RefSeq" id="WP_202602159.1">
    <property type="nucleotide sequence ID" value="NZ_WXWW01000289.1"/>
</dbReference>
<comment type="caution">
    <text evidence="1">The sequence shown here is derived from an EMBL/GenBank/DDBJ whole genome shotgun (WGS) entry which is preliminary data.</text>
</comment>
<protein>
    <recommendedName>
        <fullName evidence="3">Class II aldolase/adducin N-terminal domain-containing protein</fullName>
    </recommendedName>
</protein>
<dbReference type="Proteomes" id="UP000465712">
    <property type="component" value="Unassembled WGS sequence"/>
</dbReference>
<accession>A0A7X4WF25</accession>
<reference evidence="1 2" key="1">
    <citation type="submission" date="2017-05" db="EMBL/GenBank/DDBJ databases">
        <title>High clonality and local adaptation shapes Vibrionaceae linages within an endangered oasis.</title>
        <authorList>
            <person name="Vazquez-Rosas-Landa M."/>
        </authorList>
    </citation>
    <scope>NUCLEOTIDE SEQUENCE [LARGE SCALE GENOMIC DNA]</scope>
    <source>
        <strain evidence="1 2">P46_P4S1P180</strain>
    </source>
</reference>
<evidence type="ECO:0008006" key="3">
    <source>
        <dbReference type="Google" id="ProtNLM"/>
    </source>
</evidence>
<name>A0A7X4WF25_9GAMM</name>
<evidence type="ECO:0000313" key="1">
    <source>
        <dbReference type="EMBL" id="NAW67541.1"/>
    </source>
</evidence>